<evidence type="ECO:0000313" key="1">
    <source>
        <dbReference type="EMBL" id="RJF54112.1"/>
    </source>
</evidence>
<evidence type="ECO:0000313" key="2">
    <source>
        <dbReference type="Proteomes" id="UP000284338"/>
    </source>
</evidence>
<comment type="caution">
    <text evidence="1">The sequence shown here is derived from an EMBL/GenBank/DDBJ whole genome shotgun (WGS) entry which is preliminary data.</text>
</comment>
<reference evidence="1 2" key="1">
    <citation type="submission" date="2018-09" db="EMBL/GenBank/DDBJ databases">
        <title>Draft genome of a novel serratia sp. strain with antifungal activity.</title>
        <authorList>
            <person name="Dichmann S.I."/>
            <person name="Park B.P."/>
            <person name="Pathiraja D."/>
            <person name="Choi I.-G."/>
            <person name="Stougaard P."/>
            <person name="Hennessy R.C."/>
        </authorList>
    </citation>
    <scope>NUCLEOTIDE SEQUENCE [LARGE SCALE GENOMIC DNA]</scope>
    <source>
        <strain evidence="1 2">S40</strain>
    </source>
</reference>
<accession>A0AA92X1J3</accession>
<proteinExistence type="predicted"/>
<name>A0AA92X1J3_9GAMM</name>
<sequence length="64" mass="7719">MILYHPGKLLLFFAKLLNRFFRKKDRELNGGWQSSLLTRFSYCDRVRKFAPQQKTVSLAHRYRA</sequence>
<dbReference type="AlphaFoldDB" id="A0AA92X1J3"/>
<dbReference type="Proteomes" id="UP000284338">
    <property type="component" value="Unassembled WGS sequence"/>
</dbReference>
<dbReference type="EMBL" id="QYYG01000007">
    <property type="protein sequence ID" value="RJF54112.1"/>
    <property type="molecule type" value="Genomic_DNA"/>
</dbReference>
<protein>
    <submittedName>
        <fullName evidence="1">Uncharacterized protein</fullName>
    </submittedName>
</protein>
<organism evidence="1 2">
    <name type="scientific">Serratia inhibens</name>
    <dbReference type="NCBI Taxonomy" id="2338073"/>
    <lineage>
        <taxon>Bacteria</taxon>
        <taxon>Pseudomonadati</taxon>
        <taxon>Pseudomonadota</taxon>
        <taxon>Gammaproteobacteria</taxon>
        <taxon>Enterobacterales</taxon>
        <taxon>Yersiniaceae</taxon>
        <taxon>Serratia</taxon>
    </lineage>
</organism>
<keyword evidence="2" id="KW-1185">Reference proteome</keyword>
<gene>
    <name evidence="1" type="ORF">D4100_19265</name>
</gene>